<evidence type="ECO:0000256" key="2">
    <source>
        <dbReference type="SAM" id="Phobius"/>
    </source>
</evidence>
<accession>A0A1G9VG08</accession>
<sequence>MSRPIPRPRHAGELLIDLAVVIGSLLYVRAASHYPPQGRQIPNLVGWIAAGIGALHLVAHAVPRLWTLTHGADPADKAAATEAGPEPSGEDLPAAPRTAPVALEVSPGNPRQVVLAMAWTAGLLLAVYVFGFVVAVPVFFLAYFLTLRAWRTAVASAVVMWAVTQFLFVDALAVPLPHGLV</sequence>
<feature type="region of interest" description="Disordered" evidence="1">
    <location>
        <begin position="76"/>
        <end position="95"/>
    </location>
</feature>
<keyword evidence="5" id="KW-1185">Reference proteome</keyword>
<dbReference type="Proteomes" id="UP000199341">
    <property type="component" value="Unassembled WGS sequence"/>
</dbReference>
<evidence type="ECO:0000313" key="5">
    <source>
        <dbReference type="Proteomes" id="UP000199341"/>
    </source>
</evidence>
<dbReference type="STRING" id="310781.SAMN05216259_101259"/>
<feature type="compositionally biased region" description="Low complexity" evidence="1">
    <location>
        <begin position="76"/>
        <end position="86"/>
    </location>
</feature>
<dbReference type="EMBL" id="FNIE01000001">
    <property type="protein sequence ID" value="SDM71040.1"/>
    <property type="molecule type" value="Genomic_DNA"/>
</dbReference>
<dbReference type="RefSeq" id="WP_093782342.1">
    <property type="nucleotide sequence ID" value="NZ_FNIE01000001.1"/>
</dbReference>
<dbReference type="Pfam" id="PF07331">
    <property type="entry name" value="TctB"/>
    <property type="match status" value="1"/>
</dbReference>
<feature type="transmembrane region" description="Helical" evidence="2">
    <location>
        <begin position="152"/>
        <end position="174"/>
    </location>
</feature>
<name>A0A1G9VG08_9ACTN</name>
<organism evidence="4 5">
    <name type="scientific">Actinacidiphila guanduensis</name>
    <dbReference type="NCBI Taxonomy" id="310781"/>
    <lineage>
        <taxon>Bacteria</taxon>
        <taxon>Bacillati</taxon>
        <taxon>Actinomycetota</taxon>
        <taxon>Actinomycetes</taxon>
        <taxon>Kitasatosporales</taxon>
        <taxon>Streptomycetaceae</taxon>
        <taxon>Actinacidiphila</taxon>
    </lineage>
</organism>
<gene>
    <name evidence="4" type="ORF">SAMN05216259_101259</name>
</gene>
<feature type="domain" description="DUF1468" evidence="3">
    <location>
        <begin position="29"/>
        <end position="177"/>
    </location>
</feature>
<feature type="transmembrane region" description="Helical" evidence="2">
    <location>
        <begin position="44"/>
        <end position="62"/>
    </location>
</feature>
<keyword evidence="2" id="KW-1133">Transmembrane helix</keyword>
<evidence type="ECO:0000313" key="4">
    <source>
        <dbReference type="EMBL" id="SDM71040.1"/>
    </source>
</evidence>
<evidence type="ECO:0000256" key="1">
    <source>
        <dbReference type="SAM" id="MobiDB-lite"/>
    </source>
</evidence>
<dbReference type="InterPro" id="IPR009936">
    <property type="entry name" value="DUF1468"/>
</dbReference>
<dbReference type="OrthoDB" id="4238133at2"/>
<keyword evidence="2" id="KW-0472">Membrane</keyword>
<protein>
    <submittedName>
        <fullName evidence="4">Tripartite tricarboxylate transporter TctB family protein</fullName>
    </submittedName>
</protein>
<feature type="transmembrane region" description="Helical" evidence="2">
    <location>
        <begin position="116"/>
        <end position="145"/>
    </location>
</feature>
<proteinExistence type="predicted"/>
<dbReference type="AlphaFoldDB" id="A0A1G9VG08"/>
<feature type="transmembrane region" description="Helical" evidence="2">
    <location>
        <begin position="14"/>
        <end position="32"/>
    </location>
</feature>
<keyword evidence="2" id="KW-0812">Transmembrane</keyword>
<reference evidence="4 5" key="1">
    <citation type="submission" date="2016-10" db="EMBL/GenBank/DDBJ databases">
        <authorList>
            <person name="de Groot N.N."/>
        </authorList>
    </citation>
    <scope>NUCLEOTIDE SEQUENCE [LARGE SCALE GENOMIC DNA]</scope>
    <source>
        <strain evidence="4 5">CGMCC 4.2022</strain>
    </source>
</reference>
<evidence type="ECO:0000259" key="3">
    <source>
        <dbReference type="Pfam" id="PF07331"/>
    </source>
</evidence>